<organism evidence="2 3">
    <name type="scientific">Pseudonocardia ammonioxydans</name>
    <dbReference type="NCBI Taxonomy" id="260086"/>
    <lineage>
        <taxon>Bacteria</taxon>
        <taxon>Bacillati</taxon>
        <taxon>Actinomycetota</taxon>
        <taxon>Actinomycetes</taxon>
        <taxon>Pseudonocardiales</taxon>
        <taxon>Pseudonocardiaceae</taxon>
        <taxon>Pseudonocardia</taxon>
    </lineage>
</organism>
<dbReference type="Proteomes" id="UP000199614">
    <property type="component" value="Unassembled WGS sequence"/>
</dbReference>
<proteinExistence type="predicted"/>
<feature type="domain" description="ER-bound oxygenase mpaB/mpaB'/Rubber oxygenase catalytic" evidence="1">
    <location>
        <begin position="117"/>
        <end position="397"/>
    </location>
</feature>
<protein>
    <recommendedName>
        <fullName evidence="1">ER-bound oxygenase mpaB/mpaB'/Rubber oxygenase catalytic domain-containing protein</fullName>
    </recommendedName>
</protein>
<evidence type="ECO:0000313" key="2">
    <source>
        <dbReference type="EMBL" id="SFM93080.1"/>
    </source>
</evidence>
<accession>A0A1I4UWB8</accession>
<name>A0A1I4UWB8_PSUAM</name>
<dbReference type="PANTHER" id="PTHR37539:SF1">
    <property type="entry name" value="ER-BOUND OXYGENASE MPAB_MPAB'_RUBBER OXYGENASE CATALYTIC DOMAIN-CONTAINING PROTEIN"/>
    <property type="match status" value="1"/>
</dbReference>
<dbReference type="InterPro" id="IPR037473">
    <property type="entry name" value="Lcp-like"/>
</dbReference>
<evidence type="ECO:0000313" key="3">
    <source>
        <dbReference type="Proteomes" id="UP000199614"/>
    </source>
</evidence>
<dbReference type="RefSeq" id="WP_093338818.1">
    <property type="nucleotide sequence ID" value="NZ_FOUY01000005.1"/>
</dbReference>
<gene>
    <name evidence="2" type="ORF">SAMN05216207_100527</name>
</gene>
<dbReference type="EMBL" id="FOUY01000005">
    <property type="protein sequence ID" value="SFM93080.1"/>
    <property type="molecule type" value="Genomic_DNA"/>
</dbReference>
<dbReference type="Pfam" id="PF09995">
    <property type="entry name" value="MPAB_Lcp_cat"/>
    <property type="match status" value="1"/>
</dbReference>
<dbReference type="InterPro" id="IPR018713">
    <property type="entry name" value="MPAB/Lcp_cat_dom"/>
</dbReference>
<keyword evidence="3" id="KW-1185">Reference proteome</keyword>
<dbReference type="PANTHER" id="PTHR37539">
    <property type="entry name" value="SECRETED PROTEIN-RELATED"/>
    <property type="match status" value="1"/>
</dbReference>
<sequence length="411" mass="45298">MHRGSTEDRVPTAFRLGGPAARLDRWLRARTGHGVHPTPGQTRAVTDELFTADPAAERFVDEVLGERGGRAMFDAALGPAGVAAVPDAPAALRELFAGFERIPDWVRPDLVERGAAVWRRWGTMLFAVAGSTTLEMYTEAAVATPLSLSGGYAGDNARRRFFETVRFWIDVSEPGALFTPGSTGRATAMRVRVMHVAVRRRVAGHPEWDTDRWGVPISRTWQAMTLLGGSVAPALALWPLGHLTSPSEMRALLHFQRYLGHLLGVDPRWFPETVADAVRLLLLVFAARSRDSGAHGAELIESFPAGFAPAPGLTGPARWRAVYTHGVHAGYAWLWMARGTWRAHRMPAPWPWIAVPLLRAPLVAAAELTGHLVPPVRRALERRGARHRERWYARYARGHVAAYEATSGLRR</sequence>
<dbReference type="GO" id="GO:0016491">
    <property type="term" value="F:oxidoreductase activity"/>
    <property type="evidence" value="ECO:0007669"/>
    <property type="project" value="InterPro"/>
</dbReference>
<dbReference type="AlphaFoldDB" id="A0A1I4UWB8"/>
<reference evidence="2 3" key="1">
    <citation type="submission" date="2016-10" db="EMBL/GenBank/DDBJ databases">
        <authorList>
            <person name="de Groot N.N."/>
        </authorList>
    </citation>
    <scope>NUCLEOTIDE SEQUENCE [LARGE SCALE GENOMIC DNA]</scope>
    <source>
        <strain evidence="2 3">CGMCC 4.1877</strain>
    </source>
</reference>
<dbReference type="STRING" id="260086.SAMN05216207_100527"/>
<dbReference type="OrthoDB" id="7614910at2"/>
<evidence type="ECO:0000259" key="1">
    <source>
        <dbReference type="Pfam" id="PF09995"/>
    </source>
</evidence>